<evidence type="ECO:0000256" key="4">
    <source>
        <dbReference type="ARBA" id="ARBA00012381"/>
    </source>
</evidence>
<evidence type="ECO:0000256" key="5">
    <source>
        <dbReference type="ARBA" id="ARBA00022723"/>
    </source>
</evidence>
<dbReference type="Gene3D" id="3.90.79.20">
    <property type="match status" value="1"/>
</dbReference>
<evidence type="ECO:0000256" key="8">
    <source>
        <dbReference type="ARBA" id="ARBA00023027"/>
    </source>
</evidence>
<evidence type="ECO:0000256" key="9">
    <source>
        <dbReference type="ARBA" id="ARBA00023679"/>
    </source>
</evidence>
<evidence type="ECO:0000256" key="6">
    <source>
        <dbReference type="ARBA" id="ARBA00022801"/>
    </source>
</evidence>
<dbReference type="PROSITE" id="PS00893">
    <property type="entry name" value="NUDIX_BOX"/>
    <property type="match status" value="1"/>
</dbReference>
<evidence type="ECO:0000256" key="7">
    <source>
        <dbReference type="ARBA" id="ARBA00022842"/>
    </source>
</evidence>
<dbReference type="Pfam" id="PF09296">
    <property type="entry name" value="NUDIX-like"/>
    <property type="match status" value="1"/>
</dbReference>
<evidence type="ECO:0000256" key="3">
    <source>
        <dbReference type="ARBA" id="ARBA00009595"/>
    </source>
</evidence>
<dbReference type="NCBIfam" id="NF001299">
    <property type="entry name" value="PRK00241.1"/>
    <property type="match status" value="1"/>
</dbReference>
<comment type="caution">
    <text evidence="11">The sequence shown here is derived from an EMBL/GenBank/DDBJ whole genome shotgun (WGS) entry which is preliminary data.</text>
</comment>
<keyword evidence="6 11" id="KW-0378">Hydrolase</keyword>
<dbReference type="PANTHER" id="PTHR42904:SF6">
    <property type="entry name" value="NAD-CAPPED RNA HYDROLASE NUDT12"/>
    <property type="match status" value="1"/>
</dbReference>
<keyword evidence="5" id="KW-0479">Metal-binding</keyword>
<evidence type="ECO:0000256" key="2">
    <source>
        <dbReference type="ARBA" id="ARBA00001947"/>
    </source>
</evidence>
<dbReference type="RefSeq" id="WP_183264137.1">
    <property type="nucleotide sequence ID" value="NZ_BAAAVZ010000006.1"/>
</dbReference>
<dbReference type="PROSITE" id="PS51462">
    <property type="entry name" value="NUDIX"/>
    <property type="match status" value="1"/>
</dbReference>
<accession>A0ABR6L7N9</accession>
<evidence type="ECO:0000256" key="1">
    <source>
        <dbReference type="ARBA" id="ARBA00001946"/>
    </source>
</evidence>
<gene>
    <name evidence="11" type="ORF">GGQ99_004394</name>
</gene>
<dbReference type="Pfam" id="PF09297">
    <property type="entry name" value="Zn_ribbon_NUD"/>
    <property type="match status" value="1"/>
</dbReference>
<keyword evidence="7" id="KW-0460">Magnesium</keyword>
<dbReference type="Gene3D" id="3.90.79.10">
    <property type="entry name" value="Nucleoside Triphosphate Pyrophosphohydrolase"/>
    <property type="match status" value="1"/>
</dbReference>
<dbReference type="InterPro" id="IPR015376">
    <property type="entry name" value="Znr_NADH_PPase"/>
</dbReference>
<sequence length="318" mass="34219">MHFSLSNAPEREASQFLGFAGNVIDRQSEKRSDDSARLALAEPGARLLLIGAGRLVLDFSTGAASPYFTVAAAEAIGIQPDAAILLGRADDVAMLAVPVAVEPETLPEHLKAVDFRSILTQGLIDGAGLGAMAQGAALLAWHATHRFCGRCGGPTEMRAGGYKRRCTSCGAEHFPRTDPVAIMLTVSGDRCLMGRGRHFAPGVYSALAGFIEPGETIEAAVRRETLEESGIRLGRVVYHSSQPWPFPYSLMIGCYGEALNEDIVPDTAELEDCRWFSRAEVLQMLDGTHPGELRVPPPHAIAHQLIHAWAKTLNEIPD</sequence>
<dbReference type="InterPro" id="IPR020084">
    <property type="entry name" value="NUDIX_hydrolase_CS"/>
</dbReference>
<dbReference type="PANTHER" id="PTHR42904">
    <property type="entry name" value="NUDIX HYDROLASE, NUDC SUBFAMILY"/>
    <property type="match status" value="1"/>
</dbReference>
<dbReference type="EC" id="3.6.1.22" evidence="4"/>
<dbReference type="InterPro" id="IPR050241">
    <property type="entry name" value="NAD-cap_RNA_hydrolase_NudC"/>
</dbReference>
<dbReference type="EMBL" id="JACHOT010000007">
    <property type="protein sequence ID" value="MBB4652618.1"/>
    <property type="molecule type" value="Genomic_DNA"/>
</dbReference>
<comment type="similarity">
    <text evidence="3">Belongs to the Nudix hydrolase family. NudC subfamily.</text>
</comment>
<evidence type="ECO:0000259" key="10">
    <source>
        <dbReference type="PROSITE" id="PS51462"/>
    </source>
</evidence>
<keyword evidence="12" id="KW-1185">Reference proteome</keyword>
<name>A0ABR6L7N9_9HYPH</name>
<comment type="cofactor">
    <cofactor evidence="2">
        <name>Zn(2+)</name>
        <dbReference type="ChEBI" id="CHEBI:29105"/>
    </cofactor>
</comment>
<proteinExistence type="inferred from homology"/>
<dbReference type="InterPro" id="IPR015797">
    <property type="entry name" value="NUDIX_hydrolase-like_dom_sf"/>
</dbReference>
<dbReference type="GO" id="GO:0016787">
    <property type="term" value="F:hydrolase activity"/>
    <property type="evidence" value="ECO:0007669"/>
    <property type="project" value="UniProtKB-KW"/>
</dbReference>
<dbReference type="Pfam" id="PF00293">
    <property type="entry name" value="NUDIX"/>
    <property type="match status" value="1"/>
</dbReference>
<evidence type="ECO:0000313" key="12">
    <source>
        <dbReference type="Proteomes" id="UP000539538"/>
    </source>
</evidence>
<organism evidence="11 12">
    <name type="scientific">Aminobacter niigataensis</name>
    <dbReference type="NCBI Taxonomy" id="83265"/>
    <lineage>
        <taxon>Bacteria</taxon>
        <taxon>Pseudomonadati</taxon>
        <taxon>Pseudomonadota</taxon>
        <taxon>Alphaproteobacteria</taxon>
        <taxon>Hyphomicrobiales</taxon>
        <taxon>Phyllobacteriaceae</taxon>
        <taxon>Aminobacter</taxon>
    </lineage>
</organism>
<keyword evidence="8" id="KW-0520">NAD</keyword>
<dbReference type="CDD" id="cd03429">
    <property type="entry name" value="NUDIX_NADH_pyrophosphatase_Nudt13"/>
    <property type="match status" value="1"/>
</dbReference>
<dbReference type="InterPro" id="IPR000086">
    <property type="entry name" value="NUDIX_hydrolase_dom"/>
</dbReference>
<reference evidence="11 12" key="1">
    <citation type="submission" date="2020-08" db="EMBL/GenBank/DDBJ databases">
        <title>Genomic Encyclopedia of Type Strains, Phase IV (KMG-IV): sequencing the most valuable type-strain genomes for metagenomic binning, comparative biology and taxonomic classification.</title>
        <authorList>
            <person name="Goeker M."/>
        </authorList>
    </citation>
    <scope>NUCLEOTIDE SEQUENCE [LARGE SCALE GENOMIC DNA]</scope>
    <source>
        <strain evidence="11 12">DSM 7050</strain>
    </source>
</reference>
<protein>
    <recommendedName>
        <fullName evidence="4">NAD(+) diphosphatase</fullName>
        <ecNumber evidence="4">3.6.1.22</ecNumber>
    </recommendedName>
</protein>
<dbReference type="Proteomes" id="UP000539538">
    <property type="component" value="Unassembled WGS sequence"/>
</dbReference>
<dbReference type="InterPro" id="IPR049734">
    <property type="entry name" value="NudC-like_C"/>
</dbReference>
<feature type="domain" description="Nudix hydrolase" evidence="10">
    <location>
        <begin position="175"/>
        <end position="301"/>
    </location>
</feature>
<evidence type="ECO:0000313" key="11">
    <source>
        <dbReference type="EMBL" id="MBB4652618.1"/>
    </source>
</evidence>
<dbReference type="SUPFAM" id="SSF55811">
    <property type="entry name" value="Nudix"/>
    <property type="match status" value="1"/>
</dbReference>
<comment type="cofactor">
    <cofactor evidence="1">
        <name>Mg(2+)</name>
        <dbReference type="ChEBI" id="CHEBI:18420"/>
    </cofactor>
</comment>
<comment type="catalytic activity">
    <reaction evidence="9">
        <text>a 5'-end NAD(+)-phospho-ribonucleoside in mRNA + H2O = a 5'-end phospho-adenosine-phospho-ribonucleoside in mRNA + beta-nicotinamide D-ribonucleotide + 2 H(+)</text>
        <dbReference type="Rhea" id="RHEA:60876"/>
        <dbReference type="Rhea" id="RHEA-COMP:15698"/>
        <dbReference type="Rhea" id="RHEA-COMP:15719"/>
        <dbReference type="ChEBI" id="CHEBI:14649"/>
        <dbReference type="ChEBI" id="CHEBI:15377"/>
        <dbReference type="ChEBI" id="CHEBI:15378"/>
        <dbReference type="ChEBI" id="CHEBI:144029"/>
        <dbReference type="ChEBI" id="CHEBI:144051"/>
    </reaction>
    <physiologicalReaction direction="left-to-right" evidence="9">
        <dbReference type="Rhea" id="RHEA:60877"/>
    </physiologicalReaction>
</comment>
<dbReference type="InterPro" id="IPR015375">
    <property type="entry name" value="NADH_PPase-like_N"/>
</dbReference>